<protein>
    <submittedName>
        <fullName evidence="1">Uncharacterized protein</fullName>
    </submittedName>
</protein>
<dbReference type="EMBL" id="LAZR01003549">
    <property type="protein sequence ID" value="KKN17165.1"/>
    <property type="molecule type" value="Genomic_DNA"/>
</dbReference>
<evidence type="ECO:0000313" key="1">
    <source>
        <dbReference type="EMBL" id="KKN17165.1"/>
    </source>
</evidence>
<proteinExistence type="predicted"/>
<sequence length="77" mass="8891">MTLGEAKRLRTGQLVYEKAHPNLLWYVSESVRLFKDKSRVTVPVRGGIVTRSKITEKTVKAWRILKGKRLRKKRGIG</sequence>
<comment type="caution">
    <text evidence="1">The sequence shown here is derived from an EMBL/GenBank/DDBJ whole genome shotgun (WGS) entry which is preliminary data.</text>
</comment>
<name>A0A0F9NCE1_9ZZZZ</name>
<dbReference type="AlphaFoldDB" id="A0A0F9NCE1"/>
<reference evidence="1" key="1">
    <citation type="journal article" date="2015" name="Nature">
        <title>Complex archaea that bridge the gap between prokaryotes and eukaryotes.</title>
        <authorList>
            <person name="Spang A."/>
            <person name="Saw J.H."/>
            <person name="Jorgensen S.L."/>
            <person name="Zaremba-Niedzwiedzka K."/>
            <person name="Martijn J."/>
            <person name="Lind A.E."/>
            <person name="van Eijk R."/>
            <person name="Schleper C."/>
            <person name="Guy L."/>
            <person name="Ettema T.J."/>
        </authorList>
    </citation>
    <scope>NUCLEOTIDE SEQUENCE</scope>
</reference>
<organism evidence="1">
    <name type="scientific">marine sediment metagenome</name>
    <dbReference type="NCBI Taxonomy" id="412755"/>
    <lineage>
        <taxon>unclassified sequences</taxon>
        <taxon>metagenomes</taxon>
        <taxon>ecological metagenomes</taxon>
    </lineage>
</organism>
<gene>
    <name evidence="1" type="ORF">LCGC14_0968650</name>
</gene>
<accession>A0A0F9NCE1</accession>